<organism evidence="1 2">
    <name type="scientific">Nitrolancea hollandica Lb</name>
    <dbReference type="NCBI Taxonomy" id="1129897"/>
    <lineage>
        <taxon>Bacteria</taxon>
        <taxon>Pseudomonadati</taxon>
        <taxon>Thermomicrobiota</taxon>
        <taxon>Thermomicrobia</taxon>
        <taxon>Sphaerobacterales</taxon>
        <taxon>Sphaerobacterineae</taxon>
        <taxon>Sphaerobacteraceae</taxon>
        <taxon>Nitrolancea</taxon>
    </lineage>
</organism>
<comment type="caution">
    <text evidence="1">The sequence shown here is derived from an EMBL/GenBank/DDBJ whole genome shotgun (WGS) entry which is preliminary data.</text>
</comment>
<protein>
    <submittedName>
        <fullName evidence="1">Uncharacterized protein</fullName>
    </submittedName>
</protein>
<dbReference type="Proteomes" id="UP000004221">
    <property type="component" value="Unassembled WGS sequence"/>
</dbReference>
<reference evidence="1 2" key="1">
    <citation type="journal article" date="2012" name="ISME J.">
        <title>Nitrification expanded: discovery, physiology and genomics of a nitrite-oxidizing bacterium from the phylum Chloroflexi.</title>
        <authorList>
            <person name="Sorokin D.Y."/>
            <person name="Lucker S."/>
            <person name="Vejmelkova D."/>
            <person name="Kostrikina N.A."/>
            <person name="Kleerebezem R."/>
            <person name="Rijpstra W.I."/>
            <person name="Damste J.S."/>
            <person name="Le Paslier D."/>
            <person name="Muyzer G."/>
            <person name="Wagner M."/>
            <person name="van Loosdrecht M.C."/>
            <person name="Daims H."/>
        </authorList>
    </citation>
    <scope>NUCLEOTIDE SEQUENCE [LARGE SCALE GENOMIC DNA]</scope>
    <source>
        <strain evidence="2">none</strain>
    </source>
</reference>
<keyword evidence="2" id="KW-1185">Reference proteome</keyword>
<name>I4EN13_9BACT</name>
<evidence type="ECO:0000313" key="2">
    <source>
        <dbReference type="Proteomes" id="UP000004221"/>
    </source>
</evidence>
<dbReference type="EMBL" id="CAGS01000673">
    <property type="protein sequence ID" value="CCF86076.1"/>
    <property type="molecule type" value="Genomic_DNA"/>
</dbReference>
<dbReference type="AlphaFoldDB" id="I4EN13"/>
<sequence>MCVSQDHIGNCILDVDRRDDGKLKIKKKLWDIAPSGSVHRRDPLFHSRPLCCCLLHLCNCFNTRTDKRRPRLKNFLPVFSFL</sequence>
<evidence type="ECO:0000313" key="1">
    <source>
        <dbReference type="EMBL" id="CCF86076.1"/>
    </source>
</evidence>
<proteinExistence type="predicted"/>
<accession>I4EN13</accession>
<gene>
    <name evidence="1" type="ORF">NITHO_7040002</name>
</gene>